<dbReference type="GO" id="GO:0008972">
    <property type="term" value="F:phosphomethylpyrimidine kinase activity"/>
    <property type="evidence" value="ECO:0007669"/>
    <property type="project" value="InterPro"/>
</dbReference>
<accession>A0A1A9RBL8</accession>
<keyword evidence="4" id="KW-0547">Nucleotide-binding</keyword>
<keyword evidence="5 8" id="KW-0418">Kinase</keyword>
<dbReference type="GO" id="GO:0005524">
    <property type="term" value="F:ATP binding"/>
    <property type="evidence" value="ECO:0007669"/>
    <property type="project" value="UniProtKB-KW"/>
</dbReference>
<dbReference type="InterPro" id="IPR013749">
    <property type="entry name" value="PM/HMP-P_kinase-1"/>
</dbReference>
<evidence type="ECO:0000256" key="6">
    <source>
        <dbReference type="ARBA" id="ARBA00022840"/>
    </source>
</evidence>
<keyword evidence="3" id="KW-0808">Transferase</keyword>
<evidence type="ECO:0000313" key="8">
    <source>
        <dbReference type="EMBL" id="OAM15500.1"/>
    </source>
</evidence>
<dbReference type="GO" id="GO:0005829">
    <property type="term" value="C:cytosol"/>
    <property type="evidence" value="ECO:0007669"/>
    <property type="project" value="TreeGrafter"/>
</dbReference>
<dbReference type="GO" id="GO:0009228">
    <property type="term" value="P:thiamine biosynthetic process"/>
    <property type="evidence" value="ECO:0007669"/>
    <property type="project" value="InterPro"/>
</dbReference>
<proteinExistence type="predicted"/>
<dbReference type="GO" id="GO:0008902">
    <property type="term" value="F:hydroxymethylpyrimidine kinase activity"/>
    <property type="evidence" value="ECO:0007669"/>
    <property type="project" value="UniProtKB-EC"/>
</dbReference>
<sequence length="271" mass="28178">MTQIAQALTIAGSDSGGGAGIQADLKTFQMRGVFGMSVLAAVTAQNTLGVQAIHGVPLDIICAQIDSIAADFQVAAFKIGMLGTAEVIECVAEKLADKPFGRLVLDPVMVAKGGAPLLQQNAVAALKRHLLPLADVLTPNLPEAEALTGIDIQTDADAERAARILQEAGVQTVVIKGGHSGESQSEICRDWVFMPDGQFTLESPRFPTPHTHGTGCTFSACLTAELAKGAAVEAAIRTAKQCITAAISQPINIGHGHGPVNHWAMRAECGK</sequence>
<comment type="pathway">
    <text evidence="1">Cofactor biosynthesis; thiamine diphosphate biosynthesis.</text>
</comment>
<dbReference type="EMBL" id="LXSF01000012">
    <property type="protein sequence ID" value="OAM15500.1"/>
    <property type="molecule type" value="Genomic_DNA"/>
</dbReference>
<dbReference type="AlphaFoldDB" id="A0A1A9RBL8"/>
<keyword evidence="6" id="KW-0067">ATP-binding</keyword>
<dbReference type="EC" id="2.7.1.49" evidence="2"/>
<dbReference type="InterPro" id="IPR029056">
    <property type="entry name" value="Ribokinase-like"/>
</dbReference>
<gene>
    <name evidence="8" type="ORF">A7P85_10035</name>
</gene>
<dbReference type="NCBIfam" id="TIGR00097">
    <property type="entry name" value="HMP-P_kinase"/>
    <property type="match status" value="1"/>
</dbReference>
<dbReference type="PANTHER" id="PTHR20858">
    <property type="entry name" value="PHOSPHOMETHYLPYRIMIDINE KINASE"/>
    <property type="match status" value="1"/>
</dbReference>
<feature type="domain" description="Pyridoxamine kinase/Phosphomethylpyrimidine kinase" evidence="7">
    <location>
        <begin position="14"/>
        <end position="261"/>
    </location>
</feature>
<evidence type="ECO:0000313" key="9">
    <source>
        <dbReference type="Proteomes" id="UP000078003"/>
    </source>
</evidence>
<dbReference type="Pfam" id="PF08543">
    <property type="entry name" value="Phos_pyr_kin"/>
    <property type="match status" value="1"/>
</dbReference>
<evidence type="ECO:0000256" key="2">
    <source>
        <dbReference type="ARBA" id="ARBA00012135"/>
    </source>
</evidence>
<dbReference type="Proteomes" id="UP000078003">
    <property type="component" value="Unassembled WGS sequence"/>
</dbReference>
<evidence type="ECO:0000259" key="7">
    <source>
        <dbReference type="Pfam" id="PF08543"/>
    </source>
</evidence>
<evidence type="ECO:0000256" key="3">
    <source>
        <dbReference type="ARBA" id="ARBA00022679"/>
    </source>
</evidence>
<dbReference type="GO" id="GO:0009229">
    <property type="term" value="P:thiamine diphosphate biosynthetic process"/>
    <property type="evidence" value="ECO:0007669"/>
    <property type="project" value="UniProtKB-UniPathway"/>
</dbReference>
<dbReference type="RefSeq" id="WP_064084732.1">
    <property type="nucleotide sequence ID" value="NZ_LXSF01000012.1"/>
</dbReference>
<reference evidence="9" key="1">
    <citation type="submission" date="2016-05" db="EMBL/GenBank/DDBJ databases">
        <title>Draft genome of Corynebacterium afermentans subsp. afermentans LCDC 88199T.</title>
        <authorList>
            <person name="Bernier A.-M."/>
            <person name="Bernard K."/>
        </authorList>
    </citation>
    <scope>NUCLEOTIDE SEQUENCE [LARGE SCALE GENOMIC DNA]</scope>
    <source>
        <strain evidence="9">NML01-0328</strain>
    </source>
</reference>
<dbReference type="InterPro" id="IPR004399">
    <property type="entry name" value="HMP/HMP-P_kinase_dom"/>
</dbReference>
<dbReference type="Gene3D" id="3.40.1190.20">
    <property type="match status" value="1"/>
</dbReference>
<evidence type="ECO:0000256" key="4">
    <source>
        <dbReference type="ARBA" id="ARBA00022741"/>
    </source>
</evidence>
<name>A0A1A9RBL8_EIKCO</name>
<dbReference type="UniPathway" id="UPA00060">
    <property type="reaction ID" value="UER00138"/>
</dbReference>
<evidence type="ECO:0000256" key="5">
    <source>
        <dbReference type="ARBA" id="ARBA00022777"/>
    </source>
</evidence>
<dbReference type="PANTHER" id="PTHR20858:SF17">
    <property type="entry name" value="HYDROXYMETHYLPYRIMIDINE_PHOSPHOMETHYLPYRIMIDINE KINASE THI20-RELATED"/>
    <property type="match status" value="1"/>
</dbReference>
<evidence type="ECO:0000256" key="1">
    <source>
        <dbReference type="ARBA" id="ARBA00004948"/>
    </source>
</evidence>
<dbReference type="FunFam" id="3.40.1190.20:FF:000003">
    <property type="entry name" value="Phosphomethylpyrimidine kinase ThiD"/>
    <property type="match status" value="1"/>
</dbReference>
<comment type="caution">
    <text evidence="8">The sequence shown here is derived from an EMBL/GenBank/DDBJ whole genome shotgun (WGS) entry which is preliminary data.</text>
</comment>
<organism evidence="8 9">
    <name type="scientific">Eikenella corrodens</name>
    <dbReference type="NCBI Taxonomy" id="539"/>
    <lineage>
        <taxon>Bacteria</taxon>
        <taxon>Pseudomonadati</taxon>
        <taxon>Pseudomonadota</taxon>
        <taxon>Betaproteobacteria</taxon>
        <taxon>Neisseriales</taxon>
        <taxon>Neisseriaceae</taxon>
        <taxon>Eikenella</taxon>
    </lineage>
</organism>
<dbReference type="SUPFAM" id="SSF53613">
    <property type="entry name" value="Ribokinase-like"/>
    <property type="match status" value="1"/>
</dbReference>
<dbReference type="CDD" id="cd01169">
    <property type="entry name" value="HMPP_kinase"/>
    <property type="match status" value="1"/>
</dbReference>
<protein>
    <recommendedName>
        <fullName evidence="2">hydroxymethylpyrimidine kinase</fullName>
        <ecNumber evidence="2">2.7.1.49</ecNumber>
    </recommendedName>
</protein>